<proteinExistence type="predicted"/>
<reference evidence="1" key="1">
    <citation type="submission" date="2013-07" db="EMBL/GenBank/DDBJ databases">
        <title>Sub-species coevolution in mutualistic symbiosis.</title>
        <authorList>
            <person name="Murfin K."/>
            <person name="Klassen J."/>
            <person name="Lee M."/>
            <person name="Forst S."/>
            <person name="Stock P."/>
            <person name="Goodrich-Blair H."/>
        </authorList>
    </citation>
    <scope>NUCLEOTIDE SEQUENCE [LARGE SCALE GENOMIC DNA]</scope>
    <source>
        <strain evidence="1">Puntauvense</strain>
    </source>
</reference>
<dbReference type="EMBL" id="CBSW010000190">
    <property type="protein sequence ID" value="CDG97553.1"/>
    <property type="molecule type" value="Genomic_DNA"/>
</dbReference>
<evidence type="ECO:0000313" key="1">
    <source>
        <dbReference type="EMBL" id="CDG97553.1"/>
    </source>
</evidence>
<gene>
    <name evidence="1" type="ORF">XBP1_270093</name>
</gene>
<name>A0A077NGM8_XENBV</name>
<accession>A0A077NGM8</accession>
<organism evidence="1">
    <name type="scientific">Xenorhabdus bovienii str. puntauvense</name>
    <dbReference type="NCBI Taxonomy" id="1398201"/>
    <lineage>
        <taxon>Bacteria</taxon>
        <taxon>Pseudomonadati</taxon>
        <taxon>Pseudomonadota</taxon>
        <taxon>Gammaproteobacteria</taxon>
        <taxon>Enterobacterales</taxon>
        <taxon>Morganellaceae</taxon>
        <taxon>Xenorhabdus</taxon>
    </lineage>
</organism>
<dbReference type="AlphaFoldDB" id="A0A077NGM8"/>
<protein>
    <submittedName>
        <fullName evidence="1">Uncharacterized protein</fullName>
    </submittedName>
</protein>
<dbReference type="Proteomes" id="UP000028511">
    <property type="component" value="Unassembled WGS sequence"/>
</dbReference>
<comment type="caution">
    <text evidence="1">The sequence shown here is derived from an EMBL/GenBank/DDBJ whole genome shotgun (WGS) entry which is preliminary data.</text>
</comment>
<dbReference type="HOGENOM" id="CLU_3259910_0_0_6"/>
<sequence length="49" mass="5564">MNLFRLPLLLKTSPCSPIDFIVKATERAIAAKIVTYDFERLIASVDLLR</sequence>